<sequence length="236" mass="25626">MASYAVIGLGRFGMTVATILAETGMEVLAIDKDQSLVDAISGKVTQAICMNSTDEDALRNLNLDEMDAVILGIGSNIEESVLTAAILKKIGVGMIHAKVENELHGRILELIGVQRVLLPEKIVGTQLAKTLSSRNILEYLTLTTGLGVMELLAPPEFVGKTLQELALPTTRKINVIAIKYNYLTVTDEGKNLIEQRMNEMPGANDVVNEGDILVLMGKIKDLDNLVDDLAQRKELL</sequence>
<protein>
    <submittedName>
        <fullName evidence="1">TrkA family potassium uptake protein</fullName>
    </submittedName>
</protein>
<organism evidence="1 2">
    <name type="scientific">Candidatus Syntrophosphaera thermopropionivorans</name>
    <dbReference type="NCBI Taxonomy" id="2593015"/>
    <lineage>
        <taxon>Bacteria</taxon>
        <taxon>Pseudomonadati</taxon>
        <taxon>Candidatus Cloacimonadota</taxon>
        <taxon>Candidatus Cloacimonadia</taxon>
        <taxon>Candidatus Cloacimonadales</taxon>
        <taxon>Candidatus Cloacimonadaceae</taxon>
        <taxon>Candidatus Syntrophosphaera</taxon>
    </lineage>
</organism>
<reference evidence="1" key="1">
    <citation type="submission" date="2019-03" db="EMBL/GenBank/DDBJ databases">
        <title>Candidatus Syntrophosphaera thermopropionivorans: a novel player in syntrophic propionate oxidation during anaerobic digestion.</title>
        <authorList>
            <person name="Dyksma S."/>
        </authorList>
    </citation>
    <scope>NUCLEOTIDE SEQUENCE</scope>
    <source>
        <strain evidence="1">W5</strain>
    </source>
</reference>
<name>A0AC61QHU6_9BACT</name>
<gene>
    <name evidence="1" type="ORF">E0946_06495</name>
</gene>
<proteinExistence type="predicted"/>
<accession>A0AC61QHU6</accession>
<dbReference type="Proteomes" id="UP000294588">
    <property type="component" value="Unassembled WGS sequence"/>
</dbReference>
<dbReference type="EMBL" id="SMOG01000027">
    <property type="protein sequence ID" value="TDF72536.1"/>
    <property type="molecule type" value="Genomic_DNA"/>
</dbReference>
<comment type="caution">
    <text evidence="1">The sequence shown here is derived from an EMBL/GenBank/DDBJ whole genome shotgun (WGS) entry which is preliminary data.</text>
</comment>
<keyword evidence="2" id="KW-1185">Reference proteome</keyword>
<evidence type="ECO:0000313" key="1">
    <source>
        <dbReference type="EMBL" id="TDF72536.1"/>
    </source>
</evidence>
<evidence type="ECO:0000313" key="2">
    <source>
        <dbReference type="Proteomes" id="UP000294588"/>
    </source>
</evidence>